<evidence type="ECO:0000313" key="3">
    <source>
        <dbReference type="Proteomes" id="UP000558192"/>
    </source>
</evidence>
<dbReference type="Proteomes" id="UP000558192">
    <property type="component" value="Unassembled WGS sequence"/>
</dbReference>
<reference evidence="2 3" key="1">
    <citation type="submission" date="2020-03" db="EMBL/GenBank/DDBJ databases">
        <title>Genomic Encyclopedia of Type Strains, Phase IV (KMG-IV): sequencing the most valuable type-strain genomes for metagenomic binning, comparative biology and taxonomic classification.</title>
        <authorList>
            <person name="Goeker M."/>
        </authorList>
    </citation>
    <scope>NUCLEOTIDE SEQUENCE [LARGE SCALE GENOMIC DNA]</scope>
    <source>
        <strain evidence="2 3">DSM 16846</strain>
    </source>
</reference>
<evidence type="ECO:0000256" key="1">
    <source>
        <dbReference type="SAM" id="MobiDB-lite"/>
    </source>
</evidence>
<proteinExistence type="predicted"/>
<feature type="compositionally biased region" description="Polar residues" evidence="1">
    <location>
        <begin position="18"/>
        <end position="31"/>
    </location>
</feature>
<feature type="compositionally biased region" description="Basic and acidic residues" evidence="1">
    <location>
        <begin position="8"/>
        <end position="17"/>
    </location>
</feature>
<evidence type="ECO:0000313" key="2">
    <source>
        <dbReference type="EMBL" id="NJC06853.1"/>
    </source>
</evidence>
<dbReference type="AlphaFoldDB" id="A0A7X5Y7Z5"/>
<keyword evidence="3" id="KW-1185">Reference proteome</keyword>
<comment type="caution">
    <text evidence="2">The sequence shown here is derived from an EMBL/GenBank/DDBJ whole genome shotgun (WGS) entry which is preliminary data.</text>
</comment>
<gene>
    <name evidence="2" type="ORF">GGQ97_002646</name>
</gene>
<organism evidence="2 3">
    <name type="scientific">Sphingomonas kaistensis</name>
    <dbReference type="NCBI Taxonomy" id="298708"/>
    <lineage>
        <taxon>Bacteria</taxon>
        <taxon>Pseudomonadati</taxon>
        <taxon>Pseudomonadota</taxon>
        <taxon>Alphaproteobacteria</taxon>
        <taxon>Sphingomonadales</taxon>
        <taxon>Sphingomonadaceae</taxon>
        <taxon>Sphingomonas</taxon>
    </lineage>
</organism>
<protein>
    <submittedName>
        <fullName evidence="2">Uncharacterized protein</fullName>
    </submittedName>
</protein>
<sequence>MRAMLMHLQEDLRRESIDTPSQGDLVSPRGN</sequence>
<feature type="region of interest" description="Disordered" evidence="1">
    <location>
        <begin position="1"/>
        <end position="31"/>
    </location>
</feature>
<name>A0A7X5Y7Z5_9SPHN</name>
<accession>A0A7X5Y7Z5</accession>
<dbReference type="EMBL" id="JAATJC010000001">
    <property type="protein sequence ID" value="NJC06853.1"/>
    <property type="molecule type" value="Genomic_DNA"/>
</dbReference>